<reference evidence="3" key="1">
    <citation type="submission" date="2022-11" db="UniProtKB">
        <authorList>
            <consortium name="WormBaseParasite"/>
        </authorList>
    </citation>
    <scope>IDENTIFICATION</scope>
</reference>
<dbReference type="WBParaSite" id="jg15379">
    <property type="protein sequence ID" value="jg15379"/>
    <property type="gene ID" value="jg15379"/>
</dbReference>
<name>A0A915D4S4_9BILA</name>
<keyword evidence="2" id="KW-1185">Reference proteome</keyword>
<dbReference type="AlphaFoldDB" id="A0A915D4S4"/>
<dbReference type="SUPFAM" id="SSF56601">
    <property type="entry name" value="beta-lactamase/transpeptidase-like"/>
    <property type="match status" value="1"/>
</dbReference>
<evidence type="ECO:0000313" key="2">
    <source>
        <dbReference type="Proteomes" id="UP000887574"/>
    </source>
</evidence>
<proteinExistence type="predicted"/>
<feature type="region of interest" description="Disordered" evidence="1">
    <location>
        <begin position="140"/>
        <end position="189"/>
    </location>
</feature>
<sequence length="189" mass="21060">MKGRGFLYEYHPYKPNAYVFGHPGFGCQTLHLDPENQLSVVYLTNGLKSATKARFMVKKAAIFNETSLDSPIESEEDVQQGSHTLQMHNPHLKEGDLEHKQQHIANIIANTTTPRNRSVAQDDDLMVHKLLNTADNTNKNHTLLHIGTNSTSSSEESTELQGDENKVEDANVEEGLEHGYASNYAEAAE</sequence>
<dbReference type="Proteomes" id="UP000887574">
    <property type="component" value="Unplaced"/>
</dbReference>
<evidence type="ECO:0000313" key="3">
    <source>
        <dbReference type="WBParaSite" id="jg15379"/>
    </source>
</evidence>
<protein>
    <submittedName>
        <fullName evidence="3">Beta-lactamase-related domain-containing protein</fullName>
    </submittedName>
</protein>
<evidence type="ECO:0000256" key="1">
    <source>
        <dbReference type="SAM" id="MobiDB-lite"/>
    </source>
</evidence>
<accession>A0A915D4S4</accession>
<organism evidence="2 3">
    <name type="scientific">Ditylenchus dipsaci</name>
    <dbReference type="NCBI Taxonomy" id="166011"/>
    <lineage>
        <taxon>Eukaryota</taxon>
        <taxon>Metazoa</taxon>
        <taxon>Ecdysozoa</taxon>
        <taxon>Nematoda</taxon>
        <taxon>Chromadorea</taxon>
        <taxon>Rhabditida</taxon>
        <taxon>Tylenchina</taxon>
        <taxon>Tylenchomorpha</taxon>
        <taxon>Sphaerularioidea</taxon>
        <taxon>Anguinidae</taxon>
        <taxon>Anguininae</taxon>
        <taxon>Ditylenchus</taxon>
    </lineage>
</organism>
<dbReference type="Gene3D" id="3.40.710.10">
    <property type="entry name" value="DD-peptidase/beta-lactamase superfamily"/>
    <property type="match status" value="1"/>
</dbReference>
<dbReference type="InterPro" id="IPR012338">
    <property type="entry name" value="Beta-lactam/transpept-like"/>
</dbReference>